<sequence length="75" mass="8911">MVFWELAAMYTAYNREMDESKAKDAKEGTENAEIKQSKKEFFSSFYDTVPCVRNECESKEEQRKLEVGNRCRHVY</sequence>
<evidence type="ECO:0000313" key="1">
    <source>
        <dbReference type="EMBL" id="EFX84083.1"/>
    </source>
</evidence>
<dbReference type="HOGENOM" id="CLU_2673582_0_0_1"/>
<proteinExistence type="predicted"/>
<name>E9G937_DAPPU</name>
<dbReference type="EMBL" id="GL732535">
    <property type="protein sequence ID" value="EFX84083.1"/>
    <property type="molecule type" value="Genomic_DNA"/>
</dbReference>
<dbReference type="KEGG" id="dpx:DAPPUDRAFT_239363"/>
<dbReference type="OrthoDB" id="10381057at2759"/>
<protein>
    <submittedName>
        <fullName evidence="1">Uncharacterized protein</fullName>
    </submittedName>
</protein>
<dbReference type="AlphaFoldDB" id="E9G937"/>
<evidence type="ECO:0000313" key="2">
    <source>
        <dbReference type="Proteomes" id="UP000000305"/>
    </source>
</evidence>
<accession>E9G937</accession>
<reference evidence="1 2" key="1">
    <citation type="journal article" date="2011" name="Science">
        <title>The ecoresponsive genome of Daphnia pulex.</title>
        <authorList>
            <person name="Colbourne J.K."/>
            <person name="Pfrender M.E."/>
            <person name="Gilbert D."/>
            <person name="Thomas W.K."/>
            <person name="Tucker A."/>
            <person name="Oakley T.H."/>
            <person name="Tokishita S."/>
            <person name="Aerts A."/>
            <person name="Arnold G.J."/>
            <person name="Basu M.K."/>
            <person name="Bauer D.J."/>
            <person name="Caceres C.E."/>
            <person name="Carmel L."/>
            <person name="Casola C."/>
            <person name="Choi J.H."/>
            <person name="Detter J.C."/>
            <person name="Dong Q."/>
            <person name="Dusheyko S."/>
            <person name="Eads B.D."/>
            <person name="Frohlich T."/>
            <person name="Geiler-Samerotte K.A."/>
            <person name="Gerlach D."/>
            <person name="Hatcher P."/>
            <person name="Jogdeo S."/>
            <person name="Krijgsveld J."/>
            <person name="Kriventseva E.V."/>
            <person name="Kultz D."/>
            <person name="Laforsch C."/>
            <person name="Lindquist E."/>
            <person name="Lopez J."/>
            <person name="Manak J.R."/>
            <person name="Muller J."/>
            <person name="Pangilinan J."/>
            <person name="Patwardhan R.P."/>
            <person name="Pitluck S."/>
            <person name="Pritham E.J."/>
            <person name="Rechtsteiner A."/>
            <person name="Rho M."/>
            <person name="Rogozin I.B."/>
            <person name="Sakarya O."/>
            <person name="Salamov A."/>
            <person name="Schaack S."/>
            <person name="Shapiro H."/>
            <person name="Shiga Y."/>
            <person name="Skalitzky C."/>
            <person name="Smith Z."/>
            <person name="Souvorov A."/>
            <person name="Sung W."/>
            <person name="Tang Z."/>
            <person name="Tsuchiya D."/>
            <person name="Tu H."/>
            <person name="Vos H."/>
            <person name="Wang M."/>
            <person name="Wolf Y.I."/>
            <person name="Yamagata H."/>
            <person name="Yamada T."/>
            <person name="Ye Y."/>
            <person name="Shaw J.R."/>
            <person name="Andrews J."/>
            <person name="Crease T.J."/>
            <person name="Tang H."/>
            <person name="Lucas S.M."/>
            <person name="Robertson H.M."/>
            <person name="Bork P."/>
            <person name="Koonin E.V."/>
            <person name="Zdobnov E.M."/>
            <person name="Grigoriev I.V."/>
            <person name="Lynch M."/>
            <person name="Boore J.L."/>
        </authorList>
    </citation>
    <scope>NUCLEOTIDE SEQUENCE [LARGE SCALE GENOMIC DNA]</scope>
</reference>
<keyword evidence="2" id="KW-1185">Reference proteome</keyword>
<dbReference type="Proteomes" id="UP000000305">
    <property type="component" value="Unassembled WGS sequence"/>
</dbReference>
<gene>
    <name evidence="1" type="ORF">DAPPUDRAFT_239363</name>
</gene>
<dbReference type="InParanoid" id="E9G937"/>
<organism evidence="1 2">
    <name type="scientific">Daphnia pulex</name>
    <name type="common">Water flea</name>
    <dbReference type="NCBI Taxonomy" id="6669"/>
    <lineage>
        <taxon>Eukaryota</taxon>
        <taxon>Metazoa</taxon>
        <taxon>Ecdysozoa</taxon>
        <taxon>Arthropoda</taxon>
        <taxon>Crustacea</taxon>
        <taxon>Branchiopoda</taxon>
        <taxon>Diplostraca</taxon>
        <taxon>Cladocera</taxon>
        <taxon>Anomopoda</taxon>
        <taxon>Daphniidae</taxon>
        <taxon>Daphnia</taxon>
    </lineage>
</organism>